<dbReference type="EMBL" id="JARPOI010000010">
    <property type="protein sequence ID" value="KAJ9170175.1"/>
    <property type="molecule type" value="Genomic_DNA"/>
</dbReference>
<keyword evidence="2" id="KW-1185">Reference proteome</keyword>
<reference evidence="1 2" key="1">
    <citation type="journal article" date="2023" name="Plant Biotechnol. J.">
        <title>Chromosome-level wild Hevea brasiliensis genome provides new tools for genomic-assisted breeding and valuable loci to elevate rubber yield.</title>
        <authorList>
            <person name="Cheng H."/>
            <person name="Song X."/>
            <person name="Hu Y."/>
            <person name="Wu T."/>
            <person name="Yang Q."/>
            <person name="An Z."/>
            <person name="Feng S."/>
            <person name="Deng Z."/>
            <person name="Wu W."/>
            <person name="Zeng X."/>
            <person name="Tu M."/>
            <person name="Wang X."/>
            <person name="Huang H."/>
        </authorList>
    </citation>
    <scope>NUCLEOTIDE SEQUENCE [LARGE SCALE GENOMIC DNA]</scope>
    <source>
        <strain evidence="1">MT/VB/25A 57/8</strain>
    </source>
</reference>
<protein>
    <submittedName>
        <fullName evidence="1">Uncharacterized protein</fullName>
    </submittedName>
</protein>
<dbReference type="Proteomes" id="UP001174677">
    <property type="component" value="Chromosome 10"/>
</dbReference>
<proteinExistence type="predicted"/>
<evidence type="ECO:0000313" key="1">
    <source>
        <dbReference type="EMBL" id="KAJ9170175.1"/>
    </source>
</evidence>
<dbReference type="PANTHER" id="PTHR35046">
    <property type="entry name" value="ZINC KNUCKLE (CCHC-TYPE) FAMILY PROTEIN"/>
    <property type="match status" value="1"/>
</dbReference>
<organism evidence="1 2">
    <name type="scientific">Hevea brasiliensis</name>
    <name type="common">Para rubber tree</name>
    <name type="synonym">Siphonia brasiliensis</name>
    <dbReference type="NCBI Taxonomy" id="3981"/>
    <lineage>
        <taxon>Eukaryota</taxon>
        <taxon>Viridiplantae</taxon>
        <taxon>Streptophyta</taxon>
        <taxon>Embryophyta</taxon>
        <taxon>Tracheophyta</taxon>
        <taxon>Spermatophyta</taxon>
        <taxon>Magnoliopsida</taxon>
        <taxon>eudicotyledons</taxon>
        <taxon>Gunneridae</taxon>
        <taxon>Pentapetalae</taxon>
        <taxon>rosids</taxon>
        <taxon>fabids</taxon>
        <taxon>Malpighiales</taxon>
        <taxon>Euphorbiaceae</taxon>
        <taxon>Crotonoideae</taxon>
        <taxon>Micrandreae</taxon>
        <taxon>Hevea</taxon>
    </lineage>
</organism>
<comment type="caution">
    <text evidence="1">The sequence shown here is derived from an EMBL/GenBank/DDBJ whole genome shotgun (WGS) entry which is preliminary data.</text>
</comment>
<sequence length="52" mass="6107">MEIAMIRANVEEDKEATMARFLNGLNKEIAHIVELHYYVELEDMVHMAMKVE</sequence>
<feature type="non-terminal residue" evidence="1">
    <location>
        <position position="52"/>
    </location>
</feature>
<accession>A0ABQ9LRL5</accession>
<gene>
    <name evidence="1" type="ORF">P3X46_018303</name>
</gene>
<name>A0ABQ9LRL5_HEVBR</name>
<dbReference type="PANTHER" id="PTHR35046:SF9">
    <property type="entry name" value="RNA-DIRECTED DNA POLYMERASE"/>
    <property type="match status" value="1"/>
</dbReference>
<evidence type="ECO:0000313" key="2">
    <source>
        <dbReference type="Proteomes" id="UP001174677"/>
    </source>
</evidence>